<evidence type="ECO:0000313" key="2">
    <source>
        <dbReference type="EMBL" id="EPF32439.1"/>
    </source>
</evidence>
<reference evidence="2 3" key="1">
    <citation type="submission" date="2013-04" db="EMBL/GenBank/DDBJ databases">
        <title>The Genome Sequence of Treponema maltophilum ATCC 51939.</title>
        <authorList>
            <consortium name="The Broad Institute Genomics Platform"/>
            <person name="Earl A."/>
            <person name="Ward D."/>
            <person name="Feldgarden M."/>
            <person name="Gevers D."/>
            <person name="Leonetti C."/>
            <person name="Blanton J.M."/>
            <person name="Dewhirst F.E."/>
            <person name="Izard J."/>
            <person name="Walker B."/>
            <person name="Young S."/>
            <person name="Zeng Q."/>
            <person name="Gargeya S."/>
            <person name="Fitzgerald M."/>
            <person name="Haas B."/>
            <person name="Abouelleil A."/>
            <person name="Allen A.W."/>
            <person name="Alvarado L."/>
            <person name="Arachchi H.M."/>
            <person name="Berlin A.M."/>
            <person name="Chapman S.B."/>
            <person name="Gainer-Dewar J."/>
            <person name="Goldberg J."/>
            <person name="Griggs A."/>
            <person name="Gujja S."/>
            <person name="Hansen M."/>
            <person name="Howarth C."/>
            <person name="Imamovic A."/>
            <person name="Ireland A."/>
            <person name="Larimer J."/>
            <person name="McCowan C."/>
            <person name="Murphy C."/>
            <person name="Pearson M."/>
            <person name="Poon T.W."/>
            <person name="Priest M."/>
            <person name="Roberts A."/>
            <person name="Saif S."/>
            <person name="Shea T."/>
            <person name="Sisk P."/>
            <person name="Sykes S."/>
            <person name="Wortman J."/>
            <person name="Nusbaum C."/>
            <person name="Birren B."/>
        </authorList>
    </citation>
    <scope>NUCLEOTIDE SEQUENCE [LARGE SCALE GENOMIC DNA]</scope>
    <source>
        <strain evidence="2 3">ATCC 51939</strain>
    </source>
</reference>
<dbReference type="EMBL" id="ATFF01000002">
    <property type="protein sequence ID" value="EPF32439.1"/>
    <property type="molecule type" value="Genomic_DNA"/>
</dbReference>
<dbReference type="HOGENOM" id="CLU_899981_0_0_12"/>
<organism evidence="2 3">
    <name type="scientific">Treponema maltophilum ATCC 51939</name>
    <dbReference type="NCBI Taxonomy" id="1125699"/>
    <lineage>
        <taxon>Bacteria</taxon>
        <taxon>Pseudomonadati</taxon>
        <taxon>Spirochaetota</taxon>
        <taxon>Spirochaetia</taxon>
        <taxon>Spirochaetales</taxon>
        <taxon>Treponemataceae</taxon>
        <taxon>Treponema</taxon>
    </lineage>
</organism>
<feature type="transmembrane region" description="Helical" evidence="1">
    <location>
        <begin position="143"/>
        <end position="170"/>
    </location>
</feature>
<feature type="transmembrane region" description="Helical" evidence="1">
    <location>
        <begin position="107"/>
        <end position="131"/>
    </location>
</feature>
<evidence type="ECO:0000256" key="1">
    <source>
        <dbReference type="SAM" id="Phobius"/>
    </source>
</evidence>
<dbReference type="AlphaFoldDB" id="S3L6I3"/>
<dbReference type="RefSeq" id="WP_016524736.1">
    <property type="nucleotide sequence ID" value="NZ_KE332518.1"/>
</dbReference>
<evidence type="ECO:0000313" key="3">
    <source>
        <dbReference type="Proteomes" id="UP000014541"/>
    </source>
</evidence>
<accession>S3L6I3</accession>
<evidence type="ECO:0008006" key="4">
    <source>
        <dbReference type="Google" id="ProtNLM"/>
    </source>
</evidence>
<dbReference type="OrthoDB" id="9850198at2"/>
<comment type="caution">
    <text evidence="2">The sequence shown here is derived from an EMBL/GenBank/DDBJ whole genome shotgun (WGS) entry which is preliminary data.</text>
</comment>
<keyword evidence="1" id="KW-1133">Transmembrane helix</keyword>
<sequence>MNPFKKLLPAVRLCALRNLPKLALAELLTALISAFAFFIFIAPFNINQSIQLSFQTVAPFFISLLLSLVISYLLQYGCFVLTDLLYTGRYAVIGHLFTGFRDFKRGVRTALFFMLTYIFALFSASALGWAASTFFPGSFRLNMLLAVTIICVFVTLAVLYVRWGFVWFFLYDDPSLPVRQALHKSALVTKKKRIAFVLFCLQSGGLYLLCAALVLIFLLAQSLFDFSVISSPLDAFLRMLYMLCLYMALIRLRIAFAAVYEAEREKDAALLPENT</sequence>
<name>S3L6I3_TREMA</name>
<dbReference type="eggNOG" id="ENOG5030KH4">
    <property type="taxonomic scope" value="Bacteria"/>
</dbReference>
<keyword evidence="3" id="KW-1185">Reference proteome</keyword>
<dbReference type="STRING" id="1125699.HMPREF9194_00437"/>
<proteinExistence type="predicted"/>
<keyword evidence="1" id="KW-0812">Transmembrane</keyword>
<feature type="transmembrane region" description="Helical" evidence="1">
    <location>
        <begin position="194"/>
        <end position="220"/>
    </location>
</feature>
<dbReference type="PATRIC" id="fig|1125699.3.peg.443"/>
<feature type="transmembrane region" description="Helical" evidence="1">
    <location>
        <begin position="61"/>
        <end position="86"/>
    </location>
</feature>
<gene>
    <name evidence="2" type="ORF">HMPREF9194_00437</name>
</gene>
<feature type="transmembrane region" description="Helical" evidence="1">
    <location>
        <begin position="21"/>
        <end position="41"/>
    </location>
</feature>
<dbReference type="Proteomes" id="UP000014541">
    <property type="component" value="Unassembled WGS sequence"/>
</dbReference>
<keyword evidence="1" id="KW-0472">Membrane</keyword>
<feature type="transmembrane region" description="Helical" evidence="1">
    <location>
        <begin position="240"/>
        <end position="260"/>
    </location>
</feature>
<protein>
    <recommendedName>
        <fullName evidence="4">Glycerophosphoryl diester phosphodiesterase membrane domain-containing protein</fullName>
    </recommendedName>
</protein>